<sequence>MIEIKKENLLKATPEYEDYSENVYNLSKEELRQFGFIKCSGCCCKDKENKKCNECKKNKGCKKKL</sequence>
<comment type="caution">
    <text evidence="1">The sequence shown here is derived from an EMBL/GenBank/DDBJ whole genome shotgun (WGS) entry which is preliminary data.</text>
</comment>
<reference evidence="1 2" key="1">
    <citation type="submission" date="2021-07" db="EMBL/GenBank/DDBJ databases">
        <title>Clostridium weizhouense sp. nov., an anaerobic bacterium isolated from activated sludge of Petroleum wastewater.</title>
        <authorList>
            <person name="Li Q."/>
        </authorList>
    </citation>
    <scope>NUCLEOTIDE SEQUENCE [LARGE SCALE GENOMIC DNA]</scope>
    <source>
        <strain evidence="1 2">YB-6</strain>
    </source>
</reference>
<evidence type="ECO:0000313" key="2">
    <source>
        <dbReference type="Proteomes" id="UP001519921"/>
    </source>
</evidence>
<protein>
    <submittedName>
        <fullName evidence="1">Uncharacterized protein</fullName>
    </submittedName>
</protein>
<evidence type="ECO:0000313" key="1">
    <source>
        <dbReference type="EMBL" id="MBW6409172.1"/>
    </source>
</evidence>
<keyword evidence="2" id="KW-1185">Reference proteome</keyword>
<proteinExistence type="predicted"/>
<dbReference type="Proteomes" id="UP001519921">
    <property type="component" value="Unassembled WGS sequence"/>
</dbReference>
<name>A0ABS7AKI8_9CLOT</name>
<dbReference type="EMBL" id="JAHXPT010000002">
    <property type="protein sequence ID" value="MBW6409172.1"/>
    <property type="molecule type" value="Genomic_DNA"/>
</dbReference>
<gene>
    <name evidence="1" type="ORF">KYD98_03635</name>
</gene>
<dbReference type="RefSeq" id="WP_219778222.1">
    <property type="nucleotide sequence ID" value="NZ_JAHXPT010000002.1"/>
</dbReference>
<accession>A0ABS7AKI8</accession>
<organism evidence="1 2">
    <name type="scientific">Clostridium weizhouense</name>
    <dbReference type="NCBI Taxonomy" id="2859781"/>
    <lineage>
        <taxon>Bacteria</taxon>
        <taxon>Bacillati</taxon>
        <taxon>Bacillota</taxon>
        <taxon>Clostridia</taxon>
        <taxon>Eubacteriales</taxon>
        <taxon>Clostridiaceae</taxon>
        <taxon>Clostridium</taxon>
    </lineage>
</organism>